<evidence type="ECO:0000256" key="13">
    <source>
        <dbReference type="ARBA" id="ARBA00022840"/>
    </source>
</evidence>
<dbReference type="InterPro" id="IPR000719">
    <property type="entry name" value="Prot_kinase_dom"/>
</dbReference>
<protein>
    <recommendedName>
        <fullName evidence="4">non-specific serine/threonine protein kinase</fullName>
        <ecNumber evidence="4">2.7.11.1</ecNumber>
    </recommendedName>
</protein>
<keyword evidence="11 20" id="KW-0547">Nucleotide-binding</keyword>
<evidence type="ECO:0000256" key="19">
    <source>
        <dbReference type="ARBA" id="ARBA00048977"/>
    </source>
</evidence>
<evidence type="ECO:0000256" key="18">
    <source>
        <dbReference type="ARBA" id="ARBA00048659"/>
    </source>
</evidence>
<dbReference type="FunFam" id="3.30.200.20:FF:000112">
    <property type="entry name" value="Lectin-domain containing receptor kinase A4.3"/>
    <property type="match status" value="1"/>
</dbReference>
<dbReference type="GO" id="GO:0042742">
    <property type="term" value="P:defense response to bacterium"/>
    <property type="evidence" value="ECO:0000318"/>
    <property type="project" value="GO_Central"/>
</dbReference>
<sequence>MLLLEPYHFVVLLLLLVAAGRFLVASGSSGDDGRPFVYNGFTGVNLTLEGAAFMQNGLLRLTSGTGKGQAFHPSPLPFRTASNATGLVRSFSTTFVFTIFSQYDIDADLSSDSMGFFVSESKDVYLGFGYRGYTDTSHRFFAVEFAFEDERSDVGIYLNSSASDSSNAGYYADGTEIFRYLSLMSGKAVQVWVDYDGRATEITVTMAPLGMARPQRPLLQTTNINLSDVVQSTAYVGFSSARSDIFSTRQLILGWSFALDGPAPALDISVLTAMSMSLKIVLVIASVALVLVGMGVYIFVRRRLKYSEVHEDWEVPFGPHRFSYKDLFHATEGFSDKNLLGRGGFGSVYKGVLRKPDMEVAVKRMSHDSRQGVKEFIAEVVSIGRLRHRNLAQLLGYCRRKGELLLIYEYMENGSLDKYLHNIKGPVLDWPQRYWIIKGVASSLFYLHEKWEHVVIHRDIKPSNVLLDSQMNGRLGDFGLAKIYDHESAAPATHVAGTIGYLAPELARTGRPTPFTDVYAFGMFLLEVTCGRKPIFTDKQNNRLLLVEWVLEHHRDGSILDTVDPRLQGEFNMEEVTIVLKLGLICTYPLPNMRPIMRKVMQYLVHNQPPPDLSPAYISYMSLMQNQGFNSDNMNTTCSEATTSVATVSSATILRDGR</sequence>
<comment type="catalytic activity">
    <reaction evidence="19">
        <text>L-seryl-[protein] + ATP = O-phospho-L-seryl-[protein] + ADP + H(+)</text>
        <dbReference type="Rhea" id="RHEA:17989"/>
        <dbReference type="Rhea" id="RHEA-COMP:9863"/>
        <dbReference type="Rhea" id="RHEA-COMP:11604"/>
        <dbReference type="ChEBI" id="CHEBI:15378"/>
        <dbReference type="ChEBI" id="CHEBI:29999"/>
        <dbReference type="ChEBI" id="CHEBI:30616"/>
        <dbReference type="ChEBI" id="CHEBI:83421"/>
        <dbReference type="ChEBI" id="CHEBI:456216"/>
        <dbReference type="EC" id="2.7.11.1"/>
    </reaction>
    <physiologicalReaction direction="left-to-right" evidence="19">
        <dbReference type="Rhea" id="RHEA:17990"/>
    </physiologicalReaction>
</comment>
<evidence type="ECO:0000256" key="11">
    <source>
        <dbReference type="ARBA" id="ARBA00022741"/>
    </source>
</evidence>
<keyword evidence="24" id="KW-1185">Reference proteome</keyword>
<evidence type="ECO:0000256" key="6">
    <source>
        <dbReference type="ARBA" id="ARBA00022527"/>
    </source>
</evidence>
<dbReference type="PROSITE" id="PS50011">
    <property type="entry name" value="PROTEIN_KINASE_DOM"/>
    <property type="match status" value="1"/>
</dbReference>
<dbReference type="SUPFAM" id="SSF49899">
    <property type="entry name" value="Concanavalin A-like lectins/glucanases"/>
    <property type="match status" value="1"/>
</dbReference>
<dbReference type="Gramene" id="HORVU.MOREX.r2.2HG0089440.1">
    <property type="protein sequence ID" value="HORVU.MOREX.r2.2HG0089440.1.CDS.1"/>
    <property type="gene ID" value="HORVU.MOREX.r2.2HG0089440"/>
</dbReference>
<dbReference type="InterPro" id="IPR008271">
    <property type="entry name" value="Ser/Thr_kinase_AS"/>
</dbReference>
<keyword evidence="9" id="KW-0732">Signal</keyword>
<evidence type="ECO:0000256" key="16">
    <source>
        <dbReference type="ARBA" id="ARBA00023170"/>
    </source>
</evidence>
<dbReference type="GO" id="GO:0030246">
    <property type="term" value="F:carbohydrate binding"/>
    <property type="evidence" value="ECO:0007669"/>
    <property type="project" value="UniProtKB-KW"/>
</dbReference>
<dbReference type="PROSITE" id="PS00108">
    <property type="entry name" value="PROTEIN_KINASE_ST"/>
    <property type="match status" value="1"/>
</dbReference>
<comment type="similarity">
    <text evidence="3">In the C-terminal section; belongs to the protein kinase superfamily. Ser/Thr protein kinase family.</text>
</comment>
<accession>A0A8I7B251</accession>
<evidence type="ECO:0000256" key="14">
    <source>
        <dbReference type="ARBA" id="ARBA00022989"/>
    </source>
</evidence>
<dbReference type="Gene3D" id="3.30.200.20">
    <property type="entry name" value="Phosphorylase Kinase, domain 1"/>
    <property type="match status" value="1"/>
</dbReference>
<organism evidence="23 24">
    <name type="scientific">Hordeum vulgare subsp. vulgare</name>
    <name type="common">Domesticated barley</name>
    <dbReference type="NCBI Taxonomy" id="112509"/>
    <lineage>
        <taxon>Eukaryota</taxon>
        <taxon>Viridiplantae</taxon>
        <taxon>Streptophyta</taxon>
        <taxon>Embryophyta</taxon>
        <taxon>Tracheophyta</taxon>
        <taxon>Spermatophyta</taxon>
        <taxon>Magnoliopsida</taxon>
        <taxon>Liliopsida</taxon>
        <taxon>Poales</taxon>
        <taxon>Poaceae</taxon>
        <taxon>BOP clade</taxon>
        <taxon>Pooideae</taxon>
        <taxon>Triticodae</taxon>
        <taxon>Triticeae</taxon>
        <taxon>Hordeinae</taxon>
        <taxon>Hordeum</taxon>
    </lineage>
</organism>
<evidence type="ECO:0000256" key="5">
    <source>
        <dbReference type="ARBA" id="ARBA00022475"/>
    </source>
</evidence>
<comment type="catalytic activity">
    <reaction evidence="18">
        <text>L-threonyl-[protein] + ATP = O-phospho-L-threonyl-[protein] + ADP + H(+)</text>
        <dbReference type="Rhea" id="RHEA:46608"/>
        <dbReference type="Rhea" id="RHEA-COMP:11060"/>
        <dbReference type="Rhea" id="RHEA-COMP:11605"/>
        <dbReference type="ChEBI" id="CHEBI:15378"/>
        <dbReference type="ChEBI" id="CHEBI:30013"/>
        <dbReference type="ChEBI" id="CHEBI:30616"/>
        <dbReference type="ChEBI" id="CHEBI:61977"/>
        <dbReference type="ChEBI" id="CHEBI:456216"/>
        <dbReference type="EC" id="2.7.11.1"/>
    </reaction>
    <physiologicalReaction direction="left-to-right" evidence="18">
        <dbReference type="Rhea" id="RHEA:46609"/>
    </physiologicalReaction>
</comment>
<dbReference type="EC" id="2.7.11.1" evidence="4"/>
<evidence type="ECO:0000256" key="1">
    <source>
        <dbReference type="ARBA" id="ARBA00004251"/>
    </source>
</evidence>
<dbReference type="Gene3D" id="1.10.510.10">
    <property type="entry name" value="Transferase(Phosphotransferase) domain 1"/>
    <property type="match status" value="1"/>
</dbReference>
<evidence type="ECO:0000313" key="23">
    <source>
        <dbReference type="EnsemblPlants" id="HORVU.MOREX.r3.2HG0108930.1.CDS1"/>
    </source>
</evidence>
<dbReference type="RefSeq" id="XP_044964197.1">
    <property type="nucleotide sequence ID" value="XM_045108262.1"/>
</dbReference>
<reference evidence="23" key="2">
    <citation type="submission" date="2020-10" db="EMBL/GenBank/DDBJ databases">
        <authorList>
            <person name="Scholz U."/>
            <person name="Mascher M."/>
            <person name="Fiebig A."/>
        </authorList>
    </citation>
    <scope>NUCLEOTIDE SEQUENCE [LARGE SCALE GENOMIC DNA]</scope>
    <source>
        <strain evidence="23">cv. Morex</strain>
    </source>
</reference>
<dbReference type="GO" id="GO:0002229">
    <property type="term" value="P:defense response to oomycetes"/>
    <property type="evidence" value="ECO:0000318"/>
    <property type="project" value="GO_Central"/>
</dbReference>
<keyword evidence="6" id="KW-0723">Serine/threonine-protein kinase</keyword>
<dbReference type="GO" id="GO:0005524">
    <property type="term" value="F:ATP binding"/>
    <property type="evidence" value="ECO:0007669"/>
    <property type="project" value="UniProtKB-UniRule"/>
</dbReference>
<evidence type="ECO:0000256" key="15">
    <source>
        <dbReference type="ARBA" id="ARBA00023136"/>
    </source>
</evidence>
<feature type="binding site" evidence="20">
    <location>
        <position position="363"/>
    </location>
    <ligand>
        <name>ATP</name>
        <dbReference type="ChEBI" id="CHEBI:30616"/>
    </ligand>
</feature>
<comment type="subcellular location">
    <subcellularLocation>
        <location evidence="1">Cell membrane</location>
        <topology evidence="1">Single-pass type I membrane protein</topology>
    </subcellularLocation>
</comment>
<dbReference type="Pfam" id="PF00069">
    <property type="entry name" value="Pkinase"/>
    <property type="match status" value="1"/>
</dbReference>
<keyword evidence="16" id="KW-0675">Receptor</keyword>
<dbReference type="GO" id="GO:0005886">
    <property type="term" value="C:plasma membrane"/>
    <property type="evidence" value="ECO:0000318"/>
    <property type="project" value="GO_Central"/>
</dbReference>
<dbReference type="InterPro" id="IPR001220">
    <property type="entry name" value="Legume_lectin_dom"/>
</dbReference>
<evidence type="ECO:0000256" key="10">
    <source>
        <dbReference type="ARBA" id="ARBA00022734"/>
    </source>
</evidence>
<evidence type="ECO:0000313" key="24">
    <source>
        <dbReference type="Proteomes" id="UP000011116"/>
    </source>
</evidence>
<keyword evidence="14 21" id="KW-1133">Transmembrane helix</keyword>
<dbReference type="FunFam" id="1.10.510.10:FF:000517">
    <property type="entry name" value="Putative receptor kinase Lecrk"/>
    <property type="match status" value="1"/>
</dbReference>
<evidence type="ECO:0000256" key="17">
    <source>
        <dbReference type="ARBA" id="ARBA00023180"/>
    </source>
</evidence>
<dbReference type="GO" id="GO:0004675">
    <property type="term" value="F:transmembrane receptor protein serine/threonine kinase activity"/>
    <property type="evidence" value="ECO:0000318"/>
    <property type="project" value="GO_Central"/>
</dbReference>
<dbReference type="PROSITE" id="PS00107">
    <property type="entry name" value="PROTEIN_KINASE_ATP"/>
    <property type="match status" value="1"/>
</dbReference>
<keyword evidence="13 20" id="KW-0067">ATP-binding</keyword>
<keyword evidence="12" id="KW-0418">Kinase</keyword>
<keyword evidence="8 21" id="KW-0812">Transmembrane</keyword>
<dbReference type="SMR" id="A0A8I7B251"/>
<keyword evidence="10" id="KW-0430">Lectin</keyword>
<dbReference type="Pfam" id="PF00139">
    <property type="entry name" value="Lectin_legB"/>
    <property type="match status" value="1"/>
</dbReference>
<dbReference type="Gramene" id="HORVU.MOREX.r3.2HG0108930.1">
    <property type="protein sequence ID" value="HORVU.MOREX.r3.2HG0108930.1.CDS1"/>
    <property type="gene ID" value="HORVU.MOREX.r3.2HG0108930"/>
</dbReference>
<dbReference type="InterPro" id="IPR011009">
    <property type="entry name" value="Kinase-like_dom_sf"/>
</dbReference>
<dbReference type="CDD" id="cd06899">
    <property type="entry name" value="lectin_legume_LecRK_Arcelin_ConA"/>
    <property type="match status" value="1"/>
</dbReference>
<keyword evidence="17" id="KW-0325">Glycoprotein</keyword>
<evidence type="ECO:0000256" key="7">
    <source>
        <dbReference type="ARBA" id="ARBA00022679"/>
    </source>
</evidence>
<keyword evidence="5" id="KW-1003">Cell membrane</keyword>
<evidence type="ECO:0000256" key="3">
    <source>
        <dbReference type="ARBA" id="ARBA00010217"/>
    </source>
</evidence>
<dbReference type="SUPFAM" id="SSF56112">
    <property type="entry name" value="Protein kinase-like (PK-like)"/>
    <property type="match status" value="1"/>
</dbReference>
<dbReference type="AlphaFoldDB" id="A0A8I7B251"/>
<feature type="transmembrane region" description="Helical" evidence="21">
    <location>
        <begin position="280"/>
        <end position="300"/>
    </location>
</feature>
<evidence type="ECO:0000256" key="2">
    <source>
        <dbReference type="ARBA" id="ARBA00008536"/>
    </source>
</evidence>
<feature type="domain" description="Protein kinase" evidence="22">
    <location>
        <begin position="334"/>
        <end position="604"/>
    </location>
</feature>
<evidence type="ECO:0000256" key="12">
    <source>
        <dbReference type="ARBA" id="ARBA00022777"/>
    </source>
</evidence>
<dbReference type="PANTHER" id="PTHR27007">
    <property type="match status" value="1"/>
</dbReference>
<evidence type="ECO:0000256" key="4">
    <source>
        <dbReference type="ARBA" id="ARBA00012513"/>
    </source>
</evidence>
<gene>
    <name evidence="23" type="primary">LOC123424621</name>
</gene>
<dbReference type="KEGG" id="hvg:123424621"/>
<feature type="transmembrane region" description="Helical" evidence="21">
    <location>
        <begin position="6"/>
        <end position="24"/>
    </location>
</feature>
<evidence type="ECO:0000259" key="22">
    <source>
        <dbReference type="PROSITE" id="PS50011"/>
    </source>
</evidence>
<dbReference type="Proteomes" id="UP000011116">
    <property type="component" value="Chromosome 2H"/>
</dbReference>
<comment type="similarity">
    <text evidence="2">In the N-terminal section; belongs to the leguminous lectin family.</text>
</comment>
<dbReference type="SMART" id="SM00220">
    <property type="entry name" value="S_TKc"/>
    <property type="match status" value="1"/>
</dbReference>
<dbReference type="InterPro" id="IPR050528">
    <property type="entry name" value="L-type_Lectin-RKs"/>
</dbReference>
<keyword evidence="7" id="KW-0808">Transferase</keyword>
<evidence type="ECO:0000256" key="21">
    <source>
        <dbReference type="SAM" id="Phobius"/>
    </source>
</evidence>
<keyword evidence="15 21" id="KW-0472">Membrane</keyword>
<reference evidence="23" key="3">
    <citation type="submission" date="2022-01" db="UniProtKB">
        <authorList>
            <consortium name="EnsemblPlants"/>
        </authorList>
    </citation>
    <scope>IDENTIFICATION</scope>
    <source>
        <strain evidence="23">subsp. vulgare</strain>
    </source>
</reference>
<dbReference type="Gene3D" id="2.60.120.200">
    <property type="match status" value="1"/>
</dbReference>
<evidence type="ECO:0000256" key="9">
    <source>
        <dbReference type="ARBA" id="ARBA00022729"/>
    </source>
</evidence>
<dbReference type="InterPro" id="IPR017441">
    <property type="entry name" value="Protein_kinase_ATP_BS"/>
</dbReference>
<dbReference type="GeneID" id="123424621"/>
<dbReference type="OrthoDB" id="6718656at2759"/>
<evidence type="ECO:0000256" key="8">
    <source>
        <dbReference type="ARBA" id="ARBA00022692"/>
    </source>
</evidence>
<proteinExistence type="inferred from homology"/>
<dbReference type="InterPro" id="IPR013320">
    <property type="entry name" value="ConA-like_dom_sf"/>
</dbReference>
<dbReference type="EnsemblPlants" id="HORVU.MOREX.r3.2HG0108930.1">
    <property type="protein sequence ID" value="HORVU.MOREX.r3.2HG0108930.1.CDS1"/>
    <property type="gene ID" value="HORVU.MOREX.r3.2HG0108930"/>
</dbReference>
<dbReference type="GO" id="GO:1901001">
    <property type="term" value="P:negative regulation of response to salt stress"/>
    <property type="evidence" value="ECO:0007669"/>
    <property type="project" value="UniProtKB-ARBA"/>
</dbReference>
<dbReference type="CDD" id="cd14066">
    <property type="entry name" value="STKc_IRAK"/>
    <property type="match status" value="1"/>
</dbReference>
<name>A0A8I7B251_HORVV</name>
<evidence type="ECO:0000256" key="20">
    <source>
        <dbReference type="PROSITE-ProRule" id="PRU10141"/>
    </source>
</evidence>
<reference evidence="24" key="1">
    <citation type="journal article" date="2012" name="Nature">
        <title>A physical, genetic and functional sequence assembly of the barley genome.</title>
        <authorList>
            <consortium name="The International Barley Genome Sequencing Consortium"/>
            <person name="Mayer K.F."/>
            <person name="Waugh R."/>
            <person name="Brown J.W."/>
            <person name="Schulman A."/>
            <person name="Langridge P."/>
            <person name="Platzer M."/>
            <person name="Fincher G.B."/>
            <person name="Muehlbauer G.J."/>
            <person name="Sato K."/>
            <person name="Close T.J."/>
            <person name="Wise R.P."/>
            <person name="Stein N."/>
        </authorList>
    </citation>
    <scope>NUCLEOTIDE SEQUENCE [LARGE SCALE GENOMIC DNA]</scope>
    <source>
        <strain evidence="24">cv. Morex</strain>
    </source>
</reference>